<evidence type="ECO:0000256" key="5">
    <source>
        <dbReference type="ARBA" id="ARBA00023203"/>
    </source>
</evidence>
<evidence type="ECO:0000256" key="3">
    <source>
        <dbReference type="ARBA" id="ARBA00023123"/>
    </source>
</evidence>
<dbReference type="RefSeq" id="XP_067068480.1">
    <property type="nucleotide sequence ID" value="XM_067213081.1"/>
</dbReference>
<reference evidence="9 10" key="1">
    <citation type="submission" date="2016-10" db="EMBL/GenBank/DDBJ databases">
        <title>Reductive evolution of mitochondrial metabolism and differential evolution of invasion-related proteins in Cryptosporidium.</title>
        <authorList>
            <person name="Liu S."/>
            <person name="Roellig D.M."/>
            <person name="Guo Y."/>
            <person name="Li N."/>
            <person name="Frace M.A."/>
            <person name="Tang K."/>
            <person name="Zhang L."/>
            <person name="Feng Y."/>
            <person name="Xiao L."/>
        </authorList>
    </citation>
    <scope>NUCLEOTIDE SEQUENCE [LARGE SCALE GENOMIC DNA]</scope>
    <source>
        <strain evidence="9">30847</strain>
    </source>
</reference>
<dbReference type="OrthoDB" id="6108017at2759"/>
<comment type="similarity">
    <text evidence="6">Belongs to the TRAFAC class myosin-kinesin ATPase superfamily. Myosin family.</text>
</comment>
<keyword evidence="3 6" id="KW-0518">Myosin</keyword>
<dbReference type="GeneID" id="92367037"/>
<feature type="binding site" evidence="6">
    <location>
        <begin position="215"/>
        <end position="222"/>
    </location>
    <ligand>
        <name>ATP</name>
        <dbReference type="ChEBI" id="CHEBI:30616"/>
    </ligand>
</feature>
<dbReference type="Gene3D" id="1.20.120.720">
    <property type="entry name" value="Myosin VI head, motor domain, U50 subdomain"/>
    <property type="match status" value="2"/>
</dbReference>
<dbReference type="GO" id="GO:0005737">
    <property type="term" value="C:cytoplasm"/>
    <property type="evidence" value="ECO:0007669"/>
    <property type="project" value="TreeGrafter"/>
</dbReference>
<dbReference type="GO" id="GO:0051015">
    <property type="term" value="F:actin filament binding"/>
    <property type="evidence" value="ECO:0007669"/>
    <property type="project" value="TreeGrafter"/>
</dbReference>
<dbReference type="SUPFAM" id="SSF52540">
    <property type="entry name" value="P-loop containing nucleoside triphosphate hydrolases"/>
    <property type="match status" value="1"/>
</dbReference>
<evidence type="ECO:0000256" key="7">
    <source>
        <dbReference type="SAM" id="Coils"/>
    </source>
</evidence>
<keyword evidence="5 6" id="KW-0009">Actin-binding</keyword>
<evidence type="ECO:0000313" key="9">
    <source>
        <dbReference type="EMBL" id="OII76634.1"/>
    </source>
</evidence>
<dbReference type="GO" id="GO:0016459">
    <property type="term" value="C:myosin complex"/>
    <property type="evidence" value="ECO:0007669"/>
    <property type="project" value="UniProtKB-KW"/>
</dbReference>
<dbReference type="VEuPathDB" id="CryptoDB:cand_028530"/>
<sequence length="1474" mass="171507">MYLSNSSKLGNHYIWVPTSDVESAKRVRKVEEDNEKLSDEFIRNKRRTAFTLIELISYNEVTKIATCRDAEGLDLSSDITESRDNKFETKLVNVMKADSKFGLKDNSQLRNLNIGNVLANMKYCYELLQDNSYKNGVSDFKDEVDCLKYPMYTFAGGILLAVNPYKFYDIYNNDIADEFVGKNIVNMEPHPFAVTEWSYRRMLKDKKSQSIVISGESGAGKTETSKHVLKYLSYLSNKRRMYNYKKNGIIKNNNPLVSECTILNLNDLRVSSIEDCLLSSNPLLEIFGNAKTIRNDNSSRFGKYMKLEFSDDGYILNSSINTYLLAKSRVVHIPQGERNYHIFYLLLRNMNQEQRIKWLSIPDNMEYDGIINSFNYLKSKNGILNNNNVDKHIKYNIDTINKCFESIGISNNIVNIIYDLVMGILLLGNVEFKKNEEDDYCDITNETFEICSKVSNLFGIPDSKRLIKILTRRNIINIERKLSYSEAIYTRDSIARYLYQWIFDLVVDLINIALNQEITNKYRNNIVTNNINDVNDSTETELISKVLSIGILDIFGFEDLSPNYPNSFEQLCINYCNERLHSFFLEQLLYRDHLLYKAEGLGEFKSTDTSFDVSELLFHQSLVCTIISGTVPKYTSDYKDSKGSNINFSSVNIISILDETCKVPIKGNRDEIFCQKVHQLKNINGQSYISSCNNGIHKRKSVITSSSQINETSQVLSFISAVNNVIIPQKLNLNKTFTICHFAGPVQYQCDGFTSKNTDFLSNDIERYLLTNMKSIINLQAIRKKLYNKNNIVDNLKVNGRSDISTDETNSTLDVLKSTGLIMDNKEEKGKFKSKLMISNTNISNLSDTSFIQPLNTNKNKSVGTTFIKQMQNMLTEELYPTQSHFIRCIKPNDEQEPLKFDDIKVYQQLQIGGILQVLNIMIYGYPCRIPYLNIYNYFKQMIDNKLVGNDSKLSERNELKPNINIESPLDNSSKDIDKKVAIILSDQRLFVSLLLDYMGYKDGKDYKLGLTRIFFKYNVLDKIEEFISKCKSESSEWKINCVLEIYNYWIRRRSHNYWILIKSCVNILGKYKEILYKKKKQKERKAMIIICNSIYRYIQQKKEKKRKQEEQLRLKLLEEKKKQEMEIEKIKLQEEQEITNKYERGKNLLLRNNESNQIKQKENQDNIYCKVNDLQGKFTGTQVNLMEHSEIKNKLEIKKLEDSEQKSCLISIHVGINTRVLKKNNQNLIINNKPNEVFNRSKRTRTEFIDDSLDLEFEIYKAKRIKYNISDLSNKKDINFNDKSINIQFRSEDEDKQTKIDSENIQIYNENNYNKEFDSPLLCTSAMRVHNKYSSYFVTSNSSVSQDTLEIDYRSLQDELVEAEFIDDILSREELQVINNNNNDTENSKWKTSLRRPTIFVPIRGENKLAPCKGTSLIEDDLSIKAIKSDHEIKSLIDLQKIFRNNISNMKFRNNEDQNKENYIDNQSTLMDI</sequence>
<feature type="coiled-coil region" evidence="7">
    <location>
        <begin position="1099"/>
        <end position="1138"/>
    </location>
</feature>
<keyword evidence="1 6" id="KW-0547">Nucleotide-binding</keyword>
<dbReference type="GO" id="GO:0000146">
    <property type="term" value="F:microfilament motor activity"/>
    <property type="evidence" value="ECO:0007669"/>
    <property type="project" value="TreeGrafter"/>
</dbReference>
<keyword evidence="4 6" id="KW-0505">Motor protein</keyword>
<dbReference type="Proteomes" id="UP000186804">
    <property type="component" value="Unassembled WGS sequence"/>
</dbReference>
<name>A0A1J4MQV8_9CRYT</name>
<dbReference type="PANTHER" id="PTHR13140">
    <property type="entry name" value="MYOSIN"/>
    <property type="match status" value="1"/>
</dbReference>
<organism evidence="9 10">
    <name type="scientific">Cryptosporidium andersoni</name>
    <dbReference type="NCBI Taxonomy" id="117008"/>
    <lineage>
        <taxon>Eukaryota</taxon>
        <taxon>Sar</taxon>
        <taxon>Alveolata</taxon>
        <taxon>Apicomplexa</taxon>
        <taxon>Conoidasida</taxon>
        <taxon>Coccidia</taxon>
        <taxon>Eucoccidiorida</taxon>
        <taxon>Eimeriorina</taxon>
        <taxon>Cryptosporidiidae</taxon>
        <taxon>Cryptosporidium</taxon>
    </lineage>
</organism>
<evidence type="ECO:0000256" key="2">
    <source>
        <dbReference type="ARBA" id="ARBA00022840"/>
    </source>
</evidence>
<evidence type="ECO:0000259" key="8">
    <source>
        <dbReference type="PROSITE" id="PS51456"/>
    </source>
</evidence>
<proteinExistence type="inferred from homology"/>
<accession>A0A1J4MQV8</accession>
<dbReference type="Gene3D" id="1.20.58.530">
    <property type="match status" value="2"/>
</dbReference>
<dbReference type="SMART" id="SM00242">
    <property type="entry name" value="MYSc"/>
    <property type="match status" value="1"/>
</dbReference>
<feature type="domain" description="Myosin motor" evidence="8">
    <location>
        <begin position="101"/>
        <end position="1029"/>
    </location>
</feature>
<dbReference type="PANTHER" id="PTHR13140:SF706">
    <property type="entry name" value="DILUTE CLASS UNCONVENTIONAL MYOSIN, ISOFORM C"/>
    <property type="match status" value="1"/>
</dbReference>
<gene>
    <name evidence="9" type="ORF">cand_028530</name>
</gene>
<dbReference type="Gene3D" id="1.20.5.4820">
    <property type="match status" value="1"/>
</dbReference>
<comment type="caution">
    <text evidence="9">The sequence shown here is derived from an EMBL/GenBank/DDBJ whole genome shotgun (WGS) entry which is preliminary data.</text>
</comment>
<dbReference type="GO" id="GO:0016020">
    <property type="term" value="C:membrane"/>
    <property type="evidence" value="ECO:0007669"/>
    <property type="project" value="TreeGrafter"/>
</dbReference>
<keyword evidence="7" id="KW-0175">Coiled coil</keyword>
<evidence type="ECO:0000256" key="6">
    <source>
        <dbReference type="PROSITE-ProRule" id="PRU00782"/>
    </source>
</evidence>
<keyword evidence="10" id="KW-1185">Reference proteome</keyword>
<evidence type="ECO:0000256" key="1">
    <source>
        <dbReference type="ARBA" id="ARBA00022741"/>
    </source>
</evidence>
<dbReference type="InterPro" id="IPR027417">
    <property type="entry name" value="P-loop_NTPase"/>
</dbReference>
<dbReference type="GO" id="GO:0005524">
    <property type="term" value="F:ATP binding"/>
    <property type="evidence" value="ECO:0007669"/>
    <property type="project" value="UniProtKB-UniRule"/>
</dbReference>
<dbReference type="PRINTS" id="PR00193">
    <property type="entry name" value="MYOSINHEAVY"/>
</dbReference>
<dbReference type="GO" id="GO:0007015">
    <property type="term" value="P:actin filament organization"/>
    <property type="evidence" value="ECO:0007669"/>
    <property type="project" value="TreeGrafter"/>
</dbReference>
<evidence type="ECO:0000313" key="10">
    <source>
        <dbReference type="Proteomes" id="UP000186804"/>
    </source>
</evidence>
<dbReference type="CDD" id="cd00124">
    <property type="entry name" value="MYSc"/>
    <property type="match status" value="1"/>
</dbReference>
<dbReference type="InterPro" id="IPR001609">
    <property type="entry name" value="Myosin_head_motor_dom-like"/>
</dbReference>
<keyword evidence="2 6" id="KW-0067">ATP-binding</keyword>
<dbReference type="Gene3D" id="3.40.850.10">
    <property type="entry name" value="Kinesin motor domain"/>
    <property type="match status" value="2"/>
</dbReference>
<evidence type="ECO:0000256" key="4">
    <source>
        <dbReference type="ARBA" id="ARBA00023175"/>
    </source>
</evidence>
<dbReference type="InterPro" id="IPR036961">
    <property type="entry name" value="Kinesin_motor_dom_sf"/>
</dbReference>
<dbReference type="PROSITE" id="PS51456">
    <property type="entry name" value="MYOSIN_MOTOR"/>
    <property type="match status" value="1"/>
</dbReference>
<protein>
    <submittedName>
        <fullName evidence="9">Myosin head family protein</fullName>
    </submittedName>
</protein>
<dbReference type="EMBL" id="LRBS01000055">
    <property type="protein sequence ID" value="OII76634.1"/>
    <property type="molecule type" value="Genomic_DNA"/>
</dbReference>
<dbReference type="Pfam" id="PF00063">
    <property type="entry name" value="Myosin_head"/>
    <property type="match status" value="2"/>
</dbReference>
<feature type="region of interest" description="Actin-binding" evidence="6">
    <location>
        <begin position="872"/>
        <end position="894"/>
    </location>
</feature>